<keyword evidence="6" id="KW-0547">Nucleotide-binding</keyword>
<keyword evidence="5" id="KW-0479">Metal-binding</keyword>
<evidence type="ECO:0000256" key="3">
    <source>
        <dbReference type="ARBA" id="ARBA00022679"/>
    </source>
</evidence>
<evidence type="ECO:0000313" key="12">
    <source>
        <dbReference type="Proteomes" id="UP000677668"/>
    </source>
</evidence>
<keyword evidence="7" id="KW-0067">ATP-binding</keyword>
<organism evidence="11 12">
    <name type="scientific">Chloracidobacterium sp. N</name>
    <dbReference type="NCBI Taxonomy" id="2821540"/>
    <lineage>
        <taxon>Bacteria</taxon>
        <taxon>Pseudomonadati</taxon>
        <taxon>Acidobacteriota</taxon>
        <taxon>Terriglobia</taxon>
        <taxon>Terriglobales</taxon>
        <taxon>Acidobacteriaceae</taxon>
        <taxon>Chloracidobacterium</taxon>
        <taxon>Chloracidobacterium aggregatum</taxon>
    </lineage>
</organism>
<dbReference type="PANTHER" id="PTHR33571:SF12">
    <property type="entry name" value="BSL3053 PROTEIN"/>
    <property type="match status" value="1"/>
</dbReference>
<dbReference type="PANTHER" id="PTHR33571">
    <property type="entry name" value="SSL8005 PROTEIN"/>
    <property type="match status" value="1"/>
</dbReference>
<dbReference type="RefSeq" id="WP_211423859.1">
    <property type="nucleotide sequence ID" value="NZ_CP072643.1"/>
</dbReference>
<evidence type="ECO:0000256" key="1">
    <source>
        <dbReference type="ARBA" id="ARBA00001946"/>
    </source>
</evidence>
<evidence type="ECO:0000259" key="10">
    <source>
        <dbReference type="Pfam" id="PF01909"/>
    </source>
</evidence>
<keyword evidence="3" id="KW-0808">Transferase</keyword>
<sequence>MNTEDIILRLRAVKPIIVSRYKVREISLFGSFARNEQNISSDVDVLVEFDDKADLLDWIGLGFYLEEILQHRVDVIPKRALRKELQESVLQERIVL</sequence>
<dbReference type="Proteomes" id="UP000677668">
    <property type="component" value="Chromosome 2"/>
</dbReference>
<evidence type="ECO:0000256" key="5">
    <source>
        <dbReference type="ARBA" id="ARBA00022723"/>
    </source>
</evidence>
<evidence type="ECO:0000256" key="8">
    <source>
        <dbReference type="ARBA" id="ARBA00022842"/>
    </source>
</evidence>
<dbReference type="EMBL" id="CP072643">
    <property type="protein sequence ID" value="QUV95643.1"/>
    <property type="molecule type" value="Genomic_DNA"/>
</dbReference>
<name>A0ABX8B5E5_9BACT</name>
<dbReference type="Pfam" id="PF01909">
    <property type="entry name" value="NTP_transf_2"/>
    <property type="match status" value="1"/>
</dbReference>
<evidence type="ECO:0000256" key="6">
    <source>
        <dbReference type="ARBA" id="ARBA00022741"/>
    </source>
</evidence>
<keyword evidence="8" id="KW-0460">Magnesium</keyword>
<dbReference type="InterPro" id="IPR052038">
    <property type="entry name" value="Type-VII_TA_antitoxin"/>
</dbReference>
<evidence type="ECO:0000256" key="4">
    <source>
        <dbReference type="ARBA" id="ARBA00022695"/>
    </source>
</evidence>
<protein>
    <submittedName>
        <fullName evidence="11">Nucleotidyltransferase family protein</fullName>
    </submittedName>
</protein>
<keyword evidence="12" id="KW-1185">Reference proteome</keyword>
<evidence type="ECO:0000256" key="7">
    <source>
        <dbReference type="ARBA" id="ARBA00022840"/>
    </source>
</evidence>
<evidence type="ECO:0000256" key="2">
    <source>
        <dbReference type="ARBA" id="ARBA00022649"/>
    </source>
</evidence>
<feature type="domain" description="Polymerase nucleotidyl transferase" evidence="10">
    <location>
        <begin position="11"/>
        <end position="95"/>
    </location>
</feature>
<evidence type="ECO:0000313" key="11">
    <source>
        <dbReference type="EMBL" id="QUV95643.1"/>
    </source>
</evidence>
<reference evidence="11 12" key="1">
    <citation type="submission" date="2021-03" db="EMBL/GenBank/DDBJ databases">
        <title>Genomic and phenotypic characterization of Chloracidobacterium isolates provides evidence for multiple species.</title>
        <authorList>
            <person name="Saini M.K."/>
            <person name="Costas A.M.G."/>
            <person name="Tank M."/>
            <person name="Bryant D.A."/>
        </authorList>
    </citation>
    <scope>NUCLEOTIDE SEQUENCE [LARGE SCALE GENOMIC DNA]</scope>
    <source>
        <strain evidence="11 12">N</strain>
    </source>
</reference>
<dbReference type="Gene3D" id="3.30.460.10">
    <property type="entry name" value="Beta Polymerase, domain 2"/>
    <property type="match status" value="1"/>
</dbReference>
<accession>A0ABX8B5E5</accession>
<dbReference type="SUPFAM" id="SSF81301">
    <property type="entry name" value="Nucleotidyltransferase"/>
    <property type="match status" value="1"/>
</dbReference>
<comment type="cofactor">
    <cofactor evidence="1">
        <name>Mg(2+)</name>
        <dbReference type="ChEBI" id="CHEBI:18420"/>
    </cofactor>
</comment>
<keyword evidence="4" id="KW-0548">Nucleotidyltransferase</keyword>
<dbReference type="CDD" id="cd05403">
    <property type="entry name" value="NT_KNTase_like"/>
    <property type="match status" value="1"/>
</dbReference>
<dbReference type="InterPro" id="IPR002934">
    <property type="entry name" value="Polymerase_NTP_transf_dom"/>
</dbReference>
<gene>
    <name evidence="11" type="ORF">J8C05_12505</name>
</gene>
<dbReference type="InterPro" id="IPR043519">
    <property type="entry name" value="NT_sf"/>
</dbReference>
<comment type="similarity">
    <text evidence="9">Belongs to the MntA antitoxin family.</text>
</comment>
<evidence type="ECO:0000256" key="9">
    <source>
        <dbReference type="ARBA" id="ARBA00038276"/>
    </source>
</evidence>
<keyword evidence="2" id="KW-1277">Toxin-antitoxin system</keyword>
<proteinExistence type="inferred from homology"/>